<reference evidence="2 3" key="1">
    <citation type="submission" date="2021-01" db="EMBL/GenBank/DDBJ databases">
        <title>Genomic Encyclopedia of Type Strains, Phase IV (KMG-IV): sequencing the most valuable type-strain genomes for metagenomic binning, comparative biology and taxonomic classification.</title>
        <authorList>
            <person name="Goeker M."/>
        </authorList>
    </citation>
    <scope>NUCLEOTIDE SEQUENCE [LARGE SCALE GENOMIC DNA]</scope>
    <source>
        <strain evidence="2 3">DSM 25879</strain>
    </source>
</reference>
<accession>A0ABS2P2G0</accession>
<dbReference type="InterPro" id="IPR025441">
    <property type="entry name" value="DUF4181"/>
</dbReference>
<protein>
    <submittedName>
        <fullName evidence="2">Uncharacterized membrane protein HdeD (DUF308 family)</fullName>
    </submittedName>
</protein>
<gene>
    <name evidence="2" type="ORF">JOC95_002996</name>
</gene>
<keyword evidence="1" id="KW-0812">Transmembrane</keyword>
<evidence type="ECO:0000313" key="3">
    <source>
        <dbReference type="Proteomes" id="UP000737402"/>
    </source>
</evidence>
<proteinExistence type="predicted"/>
<feature type="transmembrane region" description="Helical" evidence="1">
    <location>
        <begin position="49"/>
        <end position="67"/>
    </location>
</feature>
<dbReference type="Pfam" id="PF13789">
    <property type="entry name" value="DUF4181"/>
    <property type="match status" value="1"/>
</dbReference>
<sequence>MVGTKLLLFGAMFYCVKFLLKATLIKTFKVKKEPYHDEEGFVNKKHKSINIILGPIIIIILIFLFYLQHIENISQMLFLGICLLFIALFQVIEAFFWWKDDKESRYFVLCIGEAVLFIIFGIIIWQFGIFGLTAI</sequence>
<dbReference type="Proteomes" id="UP000737402">
    <property type="component" value="Unassembled WGS sequence"/>
</dbReference>
<feature type="transmembrane region" description="Helical" evidence="1">
    <location>
        <begin position="73"/>
        <end position="97"/>
    </location>
</feature>
<dbReference type="RefSeq" id="WP_204417774.1">
    <property type="nucleotide sequence ID" value="NZ_JAFBED010000006.1"/>
</dbReference>
<evidence type="ECO:0000256" key="1">
    <source>
        <dbReference type="SAM" id="Phobius"/>
    </source>
</evidence>
<comment type="caution">
    <text evidence="2">The sequence shown here is derived from an EMBL/GenBank/DDBJ whole genome shotgun (WGS) entry which is preliminary data.</text>
</comment>
<evidence type="ECO:0000313" key="2">
    <source>
        <dbReference type="EMBL" id="MBM7621123.1"/>
    </source>
</evidence>
<feature type="transmembrane region" description="Helical" evidence="1">
    <location>
        <begin position="106"/>
        <end position="127"/>
    </location>
</feature>
<keyword evidence="3" id="KW-1185">Reference proteome</keyword>
<keyword evidence="1" id="KW-1133">Transmembrane helix</keyword>
<name>A0ABS2P2G0_9BACI</name>
<feature type="transmembrane region" description="Helical" evidence="1">
    <location>
        <begin position="6"/>
        <end position="28"/>
    </location>
</feature>
<keyword evidence="1" id="KW-0472">Membrane</keyword>
<organism evidence="2 3">
    <name type="scientific">Sutcliffiella tianshenii</name>
    <dbReference type="NCBI Taxonomy" id="1463404"/>
    <lineage>
        <taxon>Bacteria</taxon>
        <taxon>Bacillati</taxon>
        <taxon>Bacillota</taxon>
        <taxon>Bacilli</taxon>
        <taxon>Bacillales</taxon>
        <taxon>Bacillaceae</taxon>
        <taxon>Sutcliffiella</taxon>
    </lineage>
</organism>
<dbReference type="EMBL" id="JAFBED010000006">
    <property type="protein sequence ID" value="MBM7621123.1"/>
    <property type="molecule type" value="Genomic_DNA"/>
</dbReference>